<evidence type="ECO:0000256" key="1">
    <source>
        <dbReference type="SAM" id="MobiDB-lite"/>
    </source>
</evidence>
<keyword evidence="2" id="KW-0812">Transmembrane</keyword>
<evidence type="ECO:0000256" key="2">
    <source>
        <dbReference type="SAM" id="Phobius"/>
    </source>
</evidence>
<keyword evidence="2" id="KW-1133">Transmembrane helix</keyword>
<feature type="transmembrane region" description="Helical" evidence="2">
    <location>
        <begin position="80"/>
        <end position="100"/>
    </location>
</feature>
<protein>
    <recommendedName>
        <fullName evidence="5">PH domain-containing protein</fullName>
    </recommendedName>
</protein>
<feature type="compositionally biased region" description="Basic residues" evidence="1">
    <location>
        <begin position="15"/>
        <end position="24"/>
    </location>
</feature>
<comment type="caution">
    <text evidence="3">The sequence shown here is derived from an EMBL/GenBank/DDBJ whole genome shotgun (WGS) entry which is preliminary data.</text>
</comment>
<reference evidence="3" key="1">
    <citation type="submission" date="2021-01" db="EMBL/GenBank/DDBJ databases">
        <title>Whole genome shotgun sequence of Cellulomonas pakistanensis NBRC 110800.</title>
        <authorList>
            <person name="Komaki H."/>
            <person name="Tamura T."/>
        </authorList>
    </citation>
    <scope>NUCLEOTIDE SEQUENCE</scope>
    <source>
        <strain evidence="3">NBRC 110800</strain>
    </source>
</reference>
<organism evidence="3 4">
    <name type="scientific">Cellulomonas pakistanensis</name>
    <dbReference type="NCBI Taxonomy" id="992287"/>
    <lineage>
        <taxon>Bacteria</taxon>
        <taxon>Bacillati</taxon>
        <taxon>Actinomycetota</taxon>
        <taxon>Actinomycetes</taxon>
        <taxon>Micrococcales</taxon>
        <taxon>Cellulomonadaceae</taxon>
        <taxon>Cellulomonas</taxon>
    </lineage>
</organism>
<accession>A0A919U5I4</accession>
<feature type="transmembrane region" description="Helical" evidence="2">
    <location>
        <begin position="215"/>
        <end position="236"/>
    </location>
</feature>
<proteinExistence type="predicted"/>
<sequence>MTRDTAPPHTPTQQRRARPARRARPGAWTSPTPPDRVVERPSRTRVVLVGALAAFVPAASRTRAPSVLEHALAAGPGSPQWLAVLGYEVLVVVWTALVLVRSVTTLTGAPGGPPVLEVRSAWRTRVTTLGDVRRVVLVTVAARGGTTSQRALLLDDGGRVVGAPAHSRGFWLREDTQALLRGAGIAVDWEHRRSDPRELEAAYPGSSLWTDRHPVLLTVLVVIGCLAGLMGLGWLLDA</sequence>
<feature type="transmembrane region" description="Helical" evidence="2">
    <location>
        <begin position="44"/>
        <end position="60"/>
    </location>
</feature>
<dbReference type="Proteomes" id="UP000642125">
    <property type="component" value="Unassembled WGS sequence"/>
</dbReference>
<keyword evidence="4" id="KW-1185">Reference proteome</keyword>
<name>A0A919U5I4_9CELL</name>
<gene>
    <name evidence="3" type="ORF">Cpa01nite_04180</name>
</gene>
<dbReference type="AlphaFoldDB" id="A0A919U5I4"/>
<feature type="region of interest" description="Disordered" evidence="1">
    <location>
        <begin position="1"/>
        <end position="40"/>
    </location>
</feature>
<evidence type="ECO:0000313" key="4">
    <source>
        <dbReference type="Proteomes" id="UP000642125"/>
    </source>
</evidence>
<dbReference type="EMBL" id="BONO01000002">
    <property type="protein sequence ID" value="GIG35037.1"/>
    <property type="molecule type" value="Genomic_DNA"/>
</dbReference>
<dbReference type="RefSeq" id="WP_203667073.1">
    <property type="nucleotide sequence ID" value="NZ_BONO01000002.1"/>
</dbReference>
<keyword evidence="2" id="KW-0472">Membrane</keyword>
<evidence type="ECO:0000313" key="3">
    <source>
        <dbReference type="EMBL" id="GIG35037.1"/>
    </source>
</evidence>
<evidence type="ECO:0008006" key="5">
    <source>
        <dbReference type="Google" id="ProtNLM"/>
    </source>
</evidence>